<name>A0A3G9G294_9CAUL</name>
<organism evidence="1 2">
    <name type="scientific">Asticcacaulis excentricus</name>
    <dbReference type="NCBI Taxonomy" id="78587"/>
    <lineage>
        <taxon>Bacteria</taxon>
        <taxon>Pseudomonadati</taxon>
        <taxon>Pseudomonadota</taxon>
        <taxon>Alphaproteobacteria</taxon>
        <taxon>Caulobacterales</taxon>
        <taxon>Caulobacteraceae</taxon>
        <taxon>Asticcacaulis</taxon>
    </lineage>
</organism>
<dbReference type="Proteomes" id="UP000278756">
    <property type="component" value="Chromosome 1"/>
</dbReference>
<dbReference type="AlphaFoldDB" id="A0A3G9G294"/>
<proteinExistence type="predicted"/>
<accession>A0A3G9G294</accession>
<gene>
    <name evidence="1" type="ORF">EM6_1341</name>
</gene>
<sequence length="45" mass="4724">MLNAPRNLVFILSKARRRSCEGVAVLKSCHVTPAAQGPTSDAGSL</sequence>
<protein>
    <submittedName>
        <fullName evidence="1">Uncharacterized protein</fullName>
    </submittedName>
</protein>
<dbReference type="EMBL" id="AP018827">
    <property type="protein sequence ID" value="BBF80756.1"/>
    <property type="molecule type" value="Genomic_DNA"/>
</dbReference>
<evidence type="ECO:0000313" key="1">
    <source>
        <dbReference type="EMBL" id="BBF80756.1"/>
    </source>
</evidence>
<evidence type="ECO:0000313" key="2">
    <source>
        <dbReference type="Proteomes" id="UP000278756"/>
    </source>
</evidence>
<reference evidence="2" key="1">
    <citation type="journal article" date="2017" name="Biotechnol. Biofuels">
        <title>Evaluation of environmental bacterial communities as a factor affecting the growth of duckweed Lemna minor.</title>
        <authorList>
            <person name="Ishizawa H."/>
            <person name="Kuroda M."/>
            <person name="Morikawa M."/>
            <person name="Ike M."/>
        </authorList>
    </citation>
    <scope>NUCLEOTIDE SEQUENCE [LARGE SCALE GENOMIC DNA]</scope>
    <source>
        <strain evidence="2">M6</strain>
    </source>
</reference>
<reference evidence="2" key="2">
    <citation type="journal article" date="2017" name="Plant Physiol. Biochem.">
        <title>Differential oxidative and antioxidative response of duckweed Lemna minor toward plant growth promoting/inhibiting bacteria.</title>
        <authorList>
            <person name="Ishizawa H."/>
            <person name="Kuroda M."/>
            <person name="Morikawa M."/>
            <person name="Ike M."/>
        </authorList>
    </citation>
    <scope>NUCLEOTIDE SEQUENCE [LARGE SCALE GENOMIC DNA]</scope>
    <source>
        <strain evidence="2">M6</strain>
    </source>
</reference>